<dbReference type="InterPro" id="IPR003616">
    <property type="entry name" value="Post-SET_dom"/>
</dbReference>
<dbReference type="OrthoDB" id="616263at2759"/>
<sequence length="511" mass="58408">MCRRQVTKRRTARSVYRRPIQKSRTSEETRRRLQAEAPQILQSLALPRKARRAPQNASRHGRGQVSGQARRQVQRRVPKPRTSNRSTTASRRPVSLSATPPRSVPKIVPLFKKLKAAQSDKAIKNKEFFVLRFQTKAPNQKGVGVENGRLTTSLNKDFAFEEVEVWKFGRLLEQKRVEQKPEWSIENLCPQGRSVIDVKLTYVVDHCFTEKYYQQPIYIVPNWEKGKVVLPNFEFSLENTFSASAVELLKNATIRGGCPGLNSPKRCACIKKRTVNCCIKTASGEPAYNNLNQLSAAIIDNPSNFEGGHECSPRCDCEVHICENRIIQRGRQVPLLIMDTAGRGWGIFTLAFIKKGTFVTEYVGDVITDAEARQRGDTEYQWDLTTFYKQQMVIDSKCRGNESRFVNHSCDPNLASIPFRIEFNTGRYYRVGFFAKRDILRGEELTVDYFRQNEKKKNEKRACRQKAEMAKKMAEPPKVVQEAPSRNLRPTSNGKCPQCRCGAEKCRGTFD</sequence>
<gene>
    <name evidence="11" type="ORF">L596_005898</name>
</gene>
<dbReference type="PANTHER" id="PTHR46223">
    <property type="entry name" value="HISTONE-LYSINE N-METHYLTRANSFERASE SUV39H"/>
    <property type="match status" value="1"/>
</dbReference>
<comment type="subcellular location">
    <subcellularLocation>
        <location evidence="1">Chromosome</location>
    </subcellularLocation>
</comment>
<dbReference type="SMART" id="SM00317">
    <property type="entry name" value="SET"/>
    <property type="match status" value="1"/>
</dbReference>
<evidence type="ECO:0000313" key="11">
    <source>
        <dbReference type="EMBL" id="TMS39361.1"/>
    </source>
</evidence>
<keyword evidence="3" id="KW-0489">Methyltransferase</keyword>
<evidence type="ECO:0000313" key="12">
    <source>
        <dbReference type="Proteomes" id="UP000298663"/>
    </source>
</evidence>
<evidence type="ECO:0000256" key="8">
    <source>
        <dbReference type="SAM" id="MobiDB-lite"/>
    </source>
</evidence>
<feature type="domain" description="SET" evidence="9">
    <location>
        <begin position="333"/>
        <end position="450"/>
    </location>
</feature>
<feature type="compositionally biased region" description="Basic residues" evidence="8">
    <location>
        <begin position="1"/>
        <end position="21"/>
    </location>
</feature>
<dbReference type="InterPro" id="IPR001214">
    <property type="entry name" value="SET_dom"/>
</dbReference>
<dbReference type="GO" id="GO:0032259">
    <property type="term" value="P:methylation"/>
    <property type="evidence" value="ECO:0007669"/>
    <property type="project" value="UniProtKB-KW"/>
</dbReference>
<keyword evidence="2" id="KW-0158">Chromosome</keyword>
<dbReference type="AlphaFoldDB" id="A0A4U8V0K6"/>
<accession>A0A4U8V0K6</accession>
<feature type="compositionally biased region" description="Low complexity" evidence="8">
    <location>
        <begin position="81"/>
        <end position="92"/>
    </location>
</feature>
<evidence type="ECO:0000256" key="3">
    <source>
        <dbReference type="ARBA" id="ARBA00022603"/>
    </source>
</evidence>
<proteinExistence type="predicted"/>
<dbReference type="STRING" id="34508.A0A4U8V0K6"/>
<keyword evidence="6" id="KW-0479">Metal-binding</keyword>
<feature type="compositionally biased region" description="Basic and acidic residues" evidence="8">
    <location>
        <begin position="24"/>
        <end position="34"/>
    </location>
</feature>
<dbReference type="Gene3D" id="2.170.270.10">
    <property type="entry name" value="SET domain"/>
    <property type="match status" value="1"/>
</dbReference>
<evidence type="ECO:0000259" key="9">
    <source>
        <dbReference type="PROSITE" id="PS50280"/>
    </source>
</evidence>
<feature type="region of interest" description="Disordered" evidence="8">
    <location>
        <begin position="465"/>
        <end position="496"/>
    </location>
</feature>
<evidence type="ECO:0000256" key="5">
    <source>
        <dbReference type="ARBA" id="ARBA00022691"/>
    </source>
</evidence>
<keyword evidence="7" id="KW-0862">Zinc</keyword>
<dbReference type="InterPro" id="IPR050973">
    <property type="entry name" value="H3K9_Histone-Lys_N-MTase"/>
</dbReference>
<evidence type="ECO:0000259" key="10">
    <source>
        <dbReference type="PROSITE" id="PS50868"/>
    </source>
</evidence>
<organism evidence="11 12">
    <name type="scientific">Steinernema carpocapsae</name>
    <name type="common">Entomopathogenic nematode</name>
    <dbReference type="NCBI Taxonomy" id="34508"/>
    <lineage>
        <taxon>Eukaryota</taxon>
        <taxon>Metazoa</taxon>
        <taxon>Ecdysozoa</taxon>
        <taxon>Nematoda</taxon>
        <taxon>Chromadorea</taxon>
        <taxon>Rhabditida</taxon>
        <taxon>Tylenchina</taxon>
        <taxon>Panagrolaimomorpha</taxon>
        <taxon>Strongyloidoidea</taxon>
        <taxon>Steinernematidae</taxon>
        <taxon>Steinernema</taxon>
    </lineage>
</organism>
<feature type="domain" description="Post-SET" evidence="10">
    <location>
        <begin position="495"/>
        <end position="511"/>
    </location>
</feature>
<feature type="compositionally biased region" description="Basic and acidic residues" evidence="8">
    <location>
        <begin position="465"/>
        <end position="475"/>
    </location>
</feature>
<dbReference type="PANTHER" id="PTHR46223:SF3">
    <property type="entry name" value="HISTONE-LYSINE N-METHYLTRANSFERASE SET-23"/>
    <property type="match status" value="1"/>
</dbReference>
<dbReference type="GO" id="GO:0008168">
    <property type="term" value="F:methyltransferase activity"/>
    <property type="evidence" value="ECO:0007669"/>
    <property type="project" value="UniProtKB-KW"/>
</dbReference>
<keyword evidence="4" id="KW-0808">Transferase</keyword>
<feature type="region of interest" description="Disordered" evidence="8">
    <location>
        <begin position="1"/>
        <end position="102"/>
    </location>
</feature>
<evidence type="ECO:0000256" key="4">
    <source>
        <dbReference type="ARBA" id="ARBA00022679"/>
    </source>
</evidence>
<name>A0A4U8V0K6_STECR</name>
<keyword evidence="5" id="KW-0949">S-adenosyl-L-methionine</keyword>
<dbReference type="PROSITE" id="PS50868">
    <property type="entry name" value="POST_SET"/>
    <property type="match status" value="1"/>
</dbReference>
<dbReference type="GO" id="GO:0005694">
    <property type="term" value="C:chromosome"/>
    <property type="evidence" value="ECO:0007669"/>
    <property type="project" value="UniProtKB-SubCell"/>
</dbReference>
<reference evidence="11 12" key="2">
    <citation type="journal article" date="2019" name="G3 (Bethesda)">
        <title>Hybrid Assembly of the Genome of the Entomopathogenic Nematode Steinernema carpocapsae Identifies the X-Chromosome.</title>
        <authorList>
            <person name="Serra L."/>
            <person name="Macchietto M."/>
            <person name="Macias-Munoz A."/>
            <person name="McGill C.J."/>
            <person name="Rodriguez I.M."/>
            <person name="Rodriguez B."/>
            <person name="Murad R."/>
            <person name="Mortazavi A."/>
        </authorList>
    </citation>
    <scope>NUCLEOTIDE SEQUENCE [LARGE SCALE GENOMIC DNA]</scope>
    <source>
        <strain evidence="11 12">ALL</strain>
    </source>
</reference>
<protein>
    <recommendedName>
        <fullName evidence="13">SET domain-containing protein</fullName>
    </recommendedName>
</protein>
<dbReference type="EMBL" id="CM016762">
    <property type="protein sequence ID" value="TMS39361.1"/>
    <property type="molecule type" value="Genomic_DNA"/>
</dbReference>
<dbReference type="PROSITE" id="PS50280">
    <property type="entry name" value="SET"/>
    <property type="match status" value="1"/>
</dbReference>
<dbReference type="EMBL" id="AZBU02000001">
    <property type="protein sequence ID" value="TMS39361.1"/>
    <property type="molecule type" value="Genomic_DNA"/>
</dbReference>
<dbReference type="Proteomes" id="UP000298663">
    <property type="component" value="Chromosome X"/>
</dbReference>
<keyword evidence="12" id="KW-1185">Reference proteome</keyword>
<dbReference type="SUPFAM" id="SSF82199">
    <property type="entry name" value="SET domain"/>
    <property type="match status" value="1"/>
</dbReference>
<evidence type="ECO:0000256" key="1">
    <source>
        <dbReference type="ARBA" id="ARBA00004286"/>
    </source>
</evidence>
<comment type="caution">
    <text evidence="11">The sequence shown here is derived from an EMBL/GenBank/DDBJ whole genome shotgun (WGS) entry which is preliminary data.</text>
</comment>
<evidence type="ECO:0008006" key="13">
    <source>
        <dbReference type="Google" id="ProtNLM"/>
    </source>
</evidence>
<evidence type="ECO:0000256" key="6">
    <source>
        <dbReference type="ARBA" id="ARBA00022723"/>
    </source>
</evidence>
<dbReference type="Pfam" id="PF00856">
    <property type="entry name" value="SET"/>
    <property type="match status" value="1"/>
</dbReference>
<reference evidence="11 12" key="1">
    <citation type="journal article" date="2015" name="Genome Biol.">
        <title>Comparative genomics of Steinernema reveals deeply conserved gene regulatory networks.</title>
        <authorList>
            <person name="Dillman A.R."/>
            <person name="Macchietto M."/>
            <person name="Porter C.F."/>
            <person name="Rogers A."/>
            <person name="Williams B."/>
            <person name="Antoshechkin I."/>
            <person name="Lee M.M."/>
            <person name="Goodwin Z."/>
            <person name="Lu X."/>
            <person name="Lewis E.E."/>
            <person name="Goodrich-Blair H."/>
            <person name="Stock S.P."/>
            <person name="Adams B.J."/>
            <person name="Sternberg P.W."/>
            <person name="Mortazavi A."/>
        </authorList>
    </citation>
    <scope>NUCLEOTIDE SEQUENCE [LARGE SCALE GENOMIC DNA]</scope>
    <source>
        <strain evidence="11 12">ALL</strain>
    </source>
</reference>
<evidence type="ECO:0000256" key="7">
    <source>
        <dbReference type="ARBA" id="ARBA00022833"/>
    </source>
</evidence>
<dbReference type="GO" id="GO:0046872">
    <property type="term" value="F:metal ion binding"/>
    <property type="evidence" value="ECO:0007669"/>
    <property type="project" value="UniProtKB-KW"/>
</dbReference>
<dbReference type="InterPro" id="IPR046341">
    <property type="entry name" value="SET_dom_sf"/>
</dbReference>
<evidence type="ECO:0000256" key="2">
    <source>
        <dbReference type="ARBA" id="ARBA00022454"/>
    </source>
</evidence>